<dbReference type="STRING" id="471514.AN477_10340"/>
<dbReference type="Proteomes" id="UP000050482">
    <property type="component" value="Unassembled WGS sequence"/>
</dbReference>
<dbReference type="GO" id="GO:0140359">
    <property type="term" value="F:ABC-type transporter activity"/>
    <property type="evidence" value="ECO:0007669"/>
    <property type="project" value="InterPro"/>
</dbReference>
<keyword evidence="1" id="KW-0812">Transmembrane</keyword>
<feature type="transmembrane region" description="Helical" evidence="1">
    <location>
        <begin position="208"/>
        <end position="229"/>
    </location>
</feature>
<reference evidence="2 3" key="1">
    <citation type="submission" date="2015-09" db="EMBL/GenBank/DDBJ databases">
        <title>Draft genome sequence of Alicyclobacillus ferrooxydans DSM 22381.</title>
        <authorList>
            <person name="Hemp J."/>
        </authorList>
    </citation>
    <scope>NUCLEOTIDE SEQUENCE [LARGE SCALE GENOMIC DNA]</scope>
    <source>
        <strain evidence="2 3">TC-34</strain>
    </source>
</reference>
<evidence type="ECO:0000256" key="1">
    <source>
        <dbReference type="SAM" id="Phobius"/>
    </source>
</evidence>
<feature type="transmembrane region" description="Helical" evidence="1">
    <location>
        <begin position="19"/>
        <end position="38"/>
    </location>
</feature>
<feature type="transmembrane region" description="Helical" evidence="1">
    <location>
        <begin position="278"/>
        <end position="306"/>
    </location>
</feature>
<feature type="transmembrane region" description="Helical" evidence="1">
    <location>
        <begin position="108"/>
        <end position="130"/>
    </location>
</feature>
<proteinExistence type="predicted"/>
<evidence type="ECO:0000313" key="2">
    <source>
        <dbReference type="EMBL" id="KPV43778.1"/>
    </source>
</evidence>
<name>A0A0P9D2N8_9BACL</name>
<dbReference type="PANTHER" id="PTHR37305">
    <property type="entry name" value="INTEGRAL MEMBRANE PROTEIN-RELATED"/>
    <property type="match status" value="1"/>
</dbReference>
<dbReference type="GO" id="GO:0005886">
    <property type="term" value="C:plasma membrane"/>
    <property type="evidence" value="ECO:0007669"/>
    <property type="project" value="UniProtKB-SubCell"/>
</dbReference>
<dbReference type="Pfam" id="PF12679">
    <property type="entry name" value="ABC2_membrane_2"/>
    <property type="match status" value="1"/>
</dbReference>
<dbReference type="PANTHER" id="PTHR37305:SF1">
    <property type="entry name" value="MEMBRANE PROTEIN"/>
    <property type="match status" value="1"/>
</dbReference>
<evidence type="ECO:0008006" key="4">
    <source>
        <dbReference type="Google" id="ProtNLM"/>
    </source>
</evidence>
<dbReference type="EMBL" id="LJCO01000045">
    <property type="protein sequence ID" value="KPV43778.1"/>
    <property type="molecule type" value="Genomic_DNA"/>
</dbReference>
<dbReference type="OrthoDB" id="8613028at2"/>
<feature type="transmembrane region" description="Helical" evidence="1">
    <location>
        <begin position="236"/>
        <end position="258"/>
    </location>
</feature>
<gene>
    <name evidence="2" type="ORF">AN477_10340</name>
</gene>
<keyword evidence="1" id="KW-0472">Membrane</keyword>
<dbReference type="AlphaFoldDB" id="A0A0P9D2N8"/>
<keyword evidence="3" id="KW-1185">Reference proteome</keyword>
<evidence type="ECO:0000313" key="3">
    <source>
        <dbReference type="Proteomes" id="UP000050482"/>
    </source>
</evidence>
<organism evidence="2 3">
    <name type="scientific">Alicyclobacillus ferrooxydans</name>
    <dbReference type="NCBI Taxonomy" id="471514"/>
    <lineage>
        <taxon>Bacteria</taxon>
        <taxon>Bacillati</taxon>
        <taxon>Bacillota</taxon>
        <taxon>Bacilli</taxon>
        <taxon>Bacillales</taxon>
        <taxon>Alicyclobacillaceae</taxon>
        <taxon>Alicyclobacillus</taxon>
    </lineage>
</organism>
<sequence length="314" mass="34946">MFNLIANENQKIYRRMRTWIMVGILLLAIVLVAVVIATHQHAPSANWKQTLIAQDAAMQKQIAQGKHIPKAAIQNLKDNIALNQYYIAHNIAPSQVTGWSFANTAVNLSTILTAFILVVAGDIVASEFSTGTIKMLLTQTATRTKVLTSKFLAMLIYGVFLTAVMLVFSLVVGWIFFGFHGVGAAHVYANAHRQIAQMSTGWYLLMRYGFLMIQIVMMETIAFMVSAIFRSSALAITISLLAFLVGNTLVTVLSSYNWDKYILFANTDLSQFVENGPLVHGLTLSFSIWILVAYFVVMTVLSWVVFSRRDVAYT</sequence>
<dbReference type="PATRIC" id="fig|471514.4.peg.5119"/>
<comment type="caution">
    <text evidence="2">The sequence shown here is derived from an EMBL/GenBank/DDBJ whole genome shotgun (WGS) entry which is preliminary data.</text>
</comment>
<protein>
    <recommendedName>
        <fullName evidence="4">ABC transporter permease</fullName>
    </recommendedName>
</protein>
<feature type="transmembrane region" description="Helical" evidence="1">
    <location>
        <begin position="151"/>
        <end position="177"/>
    </location>
</feature>
<accession>A0A0P9D2N8</accession>
<dbReference type="RefSeq" id="WP_054969081.1">
    <property type="nucleotide sequence ID" value="NZ_LJCO01000045.1"/>
</dbReference>
<keyword evidence="1" id="KW-1133">Transmembrane helix</keyword>